<proteinExistence type="predicted"/>
<evidence type="ECO:0000313" key="2">
    <source>
        <dbReference type="EMBL" id="QVV89614.1"/>
    </source>
</evidence>
<feature type="domain" description="PKD" evidence="1">
    <location>
        <begin position="56"/>
        <end position="117"/>
    </location>
</feature>
<dbReference type="Pfam" id="PF18911">
    <property type="entry name" value="PKD_4"/>
    <property type="match status" value="1"/>
</dbReference>
<dbReference type="InterPro" id="IPR022409">
    <property type="entry name" value="PKD/Chitinase_dom"/>
</dbReference>
<dbReference type="SUPFAM" id="SSF49299">
    <property type="entry name" value="PKD domain"/>
    <property type="match status" value="1"/>
</dbReference>
<dbReference type="RefSeq" id="WP_214420406.1">
    <property type="nucleotide sequence ID" value="NZ_CP075546.1"/>
</dbReference>
<sequence>MTSAWWRYVLGLCVIMILISTTVHAAYTLKPSMLPSPPGFTRGCHPSYDEYVISTIAADFTSDRTEGDAPFRVRFYDVSYGFADGRVWDFGDGNTSTDKNPIHTYREPGKYDVTLTLYSNYTYETPMTEYRNTSRGQMTDFMWSSIDRELDYITVHERGSGVRQEVPEGWYPEPRNRVEMPSGADGAIGSASFTANEITLYNSSQGFLTERGYKETLDINGAYYLVHSVPYNTGF</sequence>
<dbReference type="AlphaFoldDB" id="A0A8E7B0C1"/>
<evidence type="ECO:0000313" key="3">
    <source>
        <dbReference type="Proteomes" id="UP000680656"/>
    </source>
</evidence>
<dbReference type="InterPro" id="IPR000601">
    <property type="entry name" value="PKD_dom"/>
</dbReference>
<dbReference type="SMART" id="SM00089">
    <property type="entry name" value="PKD"/>
    <property type="match status" value="1"/>
</dbReference>
<reference evidence="2 3" key="1">
    <citation type="submission" date="2021-05" db="EMBL/GenBank/DDBJ databases">
        <title>A novel Methanospirillum isolate from a pyrite-forming mixed culture.</title>
        <authorList>
            <person name="Bunk B."/>
            <person name="Sproer C."/>
            <person name="Spring S."/>
            <person name="Pester M."/>
        </authorList>
    </citation>
    <scope>NUCLEOTIDE SEQUENCE [LARGE SCALE GENOMIC DNA]</scope>
    <source>
        <strain evidence="2 3">J.3.6.1-F.2.7.3</strain>
    </source>
</reference>
<protein>
    <submittedName>
        <fullName evidence="2">PKD domain-containing protein</fullName>
    </submittedName>
</protein>
<keyword evidence="3" id="KW-1185">Reference proteome</keyword>
<name>A0A8E7B0C1_9EURY</name>
<dbReference type="KEGG" id="mrtj:KHC33_03585"/>
<dbReference type="Gene3D" id="2.60.40.10">
    <property type="entry name" value="Immunoglobulins"/>
    <property type="match status" value="1"/>
</dbReference>
<evidence type="ECO:0000259" key="1">
    <source>
        <dbReference type="PROSITE" id="PS50093"/>
    </source>
</evidence>
<gene>
    <name evidence="2" type="ORF">KHC33_03585</name>
</gene>
<dbReference type="EMBL" id="CP075546">
    <property type="protein sequence ID" value="QVV89614.1"/>
    <property type="molecule type" value="Genomic_DNA"/>
</dbReference>
<accession>A0A8E7B0C1</accession>
<dbReference type="Proteomes" id="UP000680656">
    <property type="component" value="Chromosome"/>
</dbReference>
<dbReference type="PROSITE" id="PS50093">
    <property type="entry name" value="PKD"/>
    <property type="match status" value="1"/>
</dbReference>
<dbReference type="InterPro" id="IPR013783">
    <property type="entry name" value="Ig-like_fold"/>
</dbReference>
<dbReference type="GeneID" id="65096235"/>
<organism evidence="2 3">
    <name type="scientific">Methanospirillum purgamenti</name>
    <dbReference type="NCBI Taxonomy" id="2834276"/>
    <lineage>
        <taxon>Archaea</taxon>
        <taxon>Methanobacteriati</taxon>
        <taxon>Methanobacteriota</taxon>
        <taxon>Stenosarchaea group</taxon>
        <taxon>Methanomicrobia</taxon>
        <taxon>Methanomicrobiales</taxon>
        <taxon>Methanospirillaceae</taxon>
        <taxon>Methanospirillum</taxon>
    </lineage>
</organism>
<dbReference type="InterPro" id="IPR035986">
    <property type="entry name" value="PKD_dom_sf"/>
</dbReference>
<dbReference type="CDD" id="cd00146">
    <property type="entry name" value="PKD"/>
    <property type="match status" value="1"/>
</dbReference>